<evidence type="ECO:0000313" key="1">
    <source>
        <dbReference type="EMBL" id="GGP05275.1"/>
    </source>
</evidence>
<sequence>MRSWRSTGPKAYAAEVVSGSFIAHRLPRLWCCFFEQRRPSGQAMEMEVTIRTDGYSERKPEGK</sequence>
<dbReference type="EMBL" id="BMNK01000003">
    <property type="protein sequence ID" value="GGP05275.1"/>
    <property type="molecule type" value="Genomic_DNA"/>
</dbReference>
<proteinExistence type="predicted"/>
<organism evidence="1 2">
    <name type="scientific">Nonomuraea glycinis</name>
    <dbReference type="NCBI Taxonomy" id="2047744"/>
    <lineage>
        <taxon>Bacteria</taxon>
        <taxon>Bacillati</taxon>
        <taxon>Actinomycetota</taxon>
        <taxon>Actinomycetes</taxon>
        <taxon>Streptosporangiales</taxon>
        <taxon>Streptosporangiaceae</taxon>
        <taxon>Nonomuraea</taxon>
    </lineage>
</organism>
<evidence type="ECO:0000313" key="2">
    <source>
        <dbReference type="Proteomes" id="UP000660745"/>
    </source>
</evidence>
<reference evidence="1" key="1">
    <citation type="journal article" date="2014" name="Int. J. Syst. Evol. Microbiol.">
        <title>Complete genome sequence of Corynebacterium casei LMG S-19264T (=DSM 44701T), isolated from a smear-ripened cheese.</title>
        <authorList>
            <consortium name="US DOE Joint Genome Institute (JGI-PGF)"/>
            <person name="Walter F."/>
            <person name="Albersmeier A."/>
            <person name="Kalinowski J."/>
            <person name="Ruckert C."/>
        </authorList>
    </citation>
    <scope>NUCLEOTIDE SEQUENCE</scope>
    <source>
        <strain evidence="1">CGMCC 4.7430</strain>
    </source>
</reference>
<gene>
    <name evidence="1" type="ORF">GCM10012278_24040</name>
</gene>
<dbReference type="Proteomes" id="UP000660745">
    <property type="component" value="Unassembled WGS sequence"/>
</dbReference>
<dbReference type="AlphaFoldDB" id="A0A918A431"/>
<comment type="caution">
    <text evidence="1">The sequence shown here is derived from an EMBL/GenBank/DDBJ whole genome shotgun (WGS) entry which is preliminary data.</text>
</comment>
<reference evidence="1" key="2">
    <citation type="submission" date="2020-09" db="EMBL/GenBank/DDBJ databases">
        <authorList>
            <person name="Sun Q."/>
            <person name="Zhou Y."/>
        </authorList>
    </citation>
    <scope>NUCLEOTIDE SEQUENCE</scope>
    <source>
        <strain evidence="1">CGMCC 4.7430</strain>
    </source>
</reference>
<accession>A0A918A431</accession>
<protein>
    <submittedName>
        <fullName evidence="1">Uncharacterized protein</fullName>
    </submittedName>
</protein>
<name>A0A918A431_9ACTN</name>
<keyword evidence="2" id="KW-1185">Reference proteome</keyword>